<name>A0ABU0Q104_STRAH</name>
<dbReference type="RefSeq" id="WP_307043629.1">
    <property type="nucleotide sequence ID" value="NZ_JAUSYA010000001.1"/>
</dbReference>
<accession>A0ABU0Q104</accession>
<gene>
    <name evidence="5" type="ORF">QFZ56_003317</name>
</gene>
<dbReference type="PANTHER" id="PTHR13037">
    <property type="entry name" value="FORMIN"/>
    <property type="match status" value="1"/>
</dbReference>
<feature type="region of interest" description="Disordered" evidence="2">
    <location>
        <begin position="246"/>
        <end position="288"/>
    </location>
</feature>
<dbReference type="Gene3D" id="2.130.10.10">
    <property type="entry name" value="YVTN repeat-like/Quinoprotein amine dehydrogenase"/>
    <property type="match status" value="1"/>
</dbReference>
<evidence type="ECO:0000256" key="2">
    <source>
        <dbReference type="SAM" id="MobiDB-lite"/>
    </source>
</evidence>
<protein>
    <recommendedName>
        <fullName evidence="4">Pyrrolo-quinoline quinone repeat domain-containing protein</fullName>
    </recommendedName>
</protein>
<feature type="compositionally biased region" description="Gly residues" evidence="2">
    <location>
        <begin position="185"/>
        <end position="194"/>
    </location>
</feature>
<keyword evidence="6" id="KW-1185">Reference proteome</keyword>
<comment type="caution">
    <text evidence="5">The sequence shown here is derived from an EMBL/GenBank/DDBJ whole genome shotgun (WGS) entry which is preliminary data.</text>
</comment>
<reference evidence="5 6" key="1">
    <citation type="submission" date="2023-07" db="EMBL/GenBank/DDBJ databases">
        <title>Comparative genomics of wheat-associated soil bacteria to identify genetic determinants of phenazine resistance.</title>
        <authorList>
            <person name="Mouncey N."/>
        </authorList>
    </citation>
    <scope>NUCLEOTIDE SEQUENCE [LARGE SCALE GENOMIC DNA]</scope>
    <source>
        <strain evidence="5 6">W4I19-2</strain>
    </source>
</reference>
<evidence type="ECO:0000256" key="3">
    <source>
        <dbReference type="SAM" id="Phobius"/>
    </source>
</evidence>
<dbReference type="SUPFAM" id="SSF50998">
    <property type="entry name" value="Quinoprotein alcohol dehydrogenase-like"/>
    <property type="match status" value="1"/>
</dbReference>
<dbReference type="InterPro" id="IPR002372">
    <property type="entry name" value="PQQ_rpt_dom"/>
</dbReference>
<evidence type="ECO:0000313" key="6">
    <source>
        <dbReference type="Proteomes" id="UP001243364"/>
    </source>
</evidence>
<dbReference type="Proteomes" id="UP001243364">
    <property type="component" value="Unassembled WGS sequence"/>
</dbReference>
<feature type="compositionally biased region" description="Low complexity" evidence="2">
    <location>
        <begin position="195"/>
        <end position="207"/>
    </location>
</feature>
<evidence type="ECO:0000259" key="4">
    <source>
        <dbReference type="Pfam" id="PF13360"/>
    </source>
</evidence>
<feature type="compositionally biased region" description="Low complexity" evidence="2">
    <location>
        <begin position="32"/>
        <end position="41"/>
    </location>
</feature>
<feature type="region of interest" description="Disordered" evidence="2">
    <location>
        <begin position="1"/>
        <end position="213"/>
    </location>
</feature>
<dbReference type="InterPro" id="IPR015943">
    <property type="entry name" value="WD40/YVTN_repeat-like_dom_sf"/>
</dbReference>
<feature type="domain" description="Pyrrolo-quinoline quinone repeat" evidence="4">
    <location>
        <begin position="377"/>
        <end position="599"/>
    </location>
</feature>
<feature type="compositionally biased region" description="Pro residues" evidence="2">
    <location>
        <begin position="123"/>
        <end position="135"/>
    </location>
</feature>
<dbReference type="InterPro" id="IPR011047">
    <property type="entry name" value="Quinoprotein_ADH-like_sf"/>
</dbReference>
<dbReference type="Pfam" id="PF13360">
    <property type="entry name" value="PQQ_2"/>
    <property type="match status" value="1"/>
</dbReference>
<evidence type="ECO:0000313" key="5">
    <source>
        <dbReference type="EMBL" id="MDQ0684354.1"/>
    </source>
</evidence>
<keyword evidence="3" id="KW-0472">Membrane</keyword>
<keyword evidence="3" id="KW-1133">Transmembrane helix</keyword>
<dbReference type="Gene3D" id="2.40.10.480">
    <property type="match status" value="1"/>
</dbReference>
<feature type="compositionally biased region" description="Pro residues" evidence="2">
    <location>
        <begin position="76"/>
        <end position="115"/>
    </location>
</feature>
<dbReference type="PANTHER" id="PTHR13037:SF24">
    <property type="entry name" value="POLYCOMB PROTEIN PCL-RELATED"/>
    <property type="match status" value="1"/>
</dbReference>
<feature type="compositionally biased region" description="Pro residues" evidence="2">
    <location>
        <begin position="1"/>
        <end position="16"/>
    </location>
</feature>
<proteinExistence type="predicted"/>
<evidence type="ECO:0000256" key="1">
    <source>
        <dbReference type="ARBA" id="ARBA00022581"/>
    </source>
</evidence>
<keyword evidence="3" id="KW-0812">Transmembrane</keyword>
<feature type="compositionally biased region" description="Low complexity" evidence="2">
    <location>
        <begin position="171"/>
        <end position="184"/>
    </location>
</feature>
<feature type="transmembrane region" description="Helical" evidence="3">
    <location>
        <begin position="223"/>
        <end position="244"/>
    </location>
</feature>
<feature type="compositionally biased region" description="Pro residues" evidence="2">
    <location>
        <begin position="158"/>
        <end position="170"/>
    </location>
</feature>
<dbReference type="EMBL" id="JAUSYA010000001">
    <property type="protein sequence ID" value="MDQ0684354.1"/>
    <property type="molecule type" value="Genomic_DNA"/>
</dbReference>
<feature type="compositionally biased region" description="Gly residues" evidence="2">
    <location>
        <begin position="259"/>
        <end position="279"/>
    </location>
</feature>
<organism evidence="5 6">
    <name type="scientific">Streptomyces achromogenes</name>
    <dbReference type="NCBI Taxonomy" id="67255"/>
    <lineage>
        <taxon>Bacteria</taxon>
        <taxon>Bacillati</taxon>
        <taxon>Actinomycetota</taxon>
        <taxon>Actinomycetes</taxon>
        <taxon>Kitasatosporales</taxon>
        <taxon>Streptomycetaceae</taxon>
        <taxon>Streptomyces</taxon>
    </lineage>
</organism>
<keyword evidence="1" id="KW-0945">Host-virus interaction</keyword>
<sequence length="700" mass="71399">MTQPPPPPPNQPPNQPPQQGGFGPPQPPQDATPPDSAPQDSVPQDAVPRDSVPQDSVPQDAPPQPPAPSLSKTPEPQSPPQLPAPVQAQPPAPGQAPQASPAPAPPAPSGPPQPQPGYGYPQAPAPGGPAAPPTAPGYGYPAQPAAPAPGPSAYGQPQPNPYGQPQPNPYGQPQTNPYGQQPGYGYPGQPGYGYPGQQTVPMQPQVVGSGGPPGSGRKINAQVAIIVAAVVAIALIVGGGVWYANSDSGGKKEEASSGGANGGGGDKGDTGQGTGGTTSGGSEKAPADPSADVLFKLAMPVVKKDDSVGVRGSWLTDKAYVKTGVNGITGYDPAKGTKLWSIALPGPVCEASRFATDDHRTAVVFQASTAETARCDQIAAIDLTAGKQLWKKTVTSGDYAIDFDNVTVSGNTVAVGSTEGGAAFDIDSGKVLWSPKPADTCYDAGYGGGPKLVAVRKCGAYDNPELHIQTIDPVSGKVLSEYKLATGIDYASVVSTEPLVVAADVGDSAGDGSGISDFFSIDSKTGKLRTRISVPGAEYAADCEGITRIEACTGLAVGNDRIYVPTEEHDGSGTYGRANEIVAFDLATGKQTGQRADAGDGYTIYPLRMDGGNLIAYKRPPYDKGGQVVSIDGGSFKETVLLENAATDAVHDLETSLSPEYSEVLFAQGRLYMSEVYVDDSASSGGDPEYLAVGFGAVGS</sequence>